<dbReference type="RefSeq" id="WP_073078386.1">
    <property type="nucleotide sequence ID" value="NZ_FQXV01000006.1"/>
</dbReference>
<dbReference type="Proteomes" id="UP000183995">
    <property type="component" value="Unassembled WGS sequence"/>
</dbReference>
<sequence length="179" mass="20079">MSETENRIIREIAGLGVYDYAFIKSDQVVFTDVFRRLCEENSCGMYNKSWACPPAVGTVEACKGKCLAFENAFVFTSVSELEDVYDVEEWLKFRVIHEAMTEKVVGVFRREFENVLPLSTEGCTVCKTCAYPDKPCRFPDRMFPAVEGYGIAVTQLAKAGGLSYNNGPGTLTYFSAIFF</sequence>
<accession>A0A1M5XU15</accession>
<protein>
    <submittedName>
        <fullName evidence="1">Predicted metal-binding protein</fullName>
    </submittedName>
</protein>
<dbReference type="AlphaFoldDB" id="A0A1M5XU15"/>
<dbReference type="Pfam" id="PF10050">
    <property type="entry name" value="DUF2284"/>
    <property type="match status" value="1"/>
</dbReference>
<name>A0A1M5XU15_9FIRM</name>
<keyword evidence="2" id="KW-1185">Reference proteome</keyword>
<reference evidence="1 2" key="1">
    <citation type="submission" date="2016-11" db="EMBL/GenBank/DDBJ databases">
        <authorList>
            <person name="Jaros S."/>
            <person name="Januszkiewicz K."/>
            <person name="Wedrychowicz H."/>
        </authorList>
    </citation>
    <scope>NUCLEOTIDE SEQUENCE [LARGE SCALE GENOMIC DNA]</scope>
    <source>
        <strain evidence="1 2">DSM 10068</strain>
    </source>
</reference>
<dbReference type="OrthoDB" id="5420534at2"/>
<dbReference type="InterPro" id="IPR019271">
    <property type="entry name" value="DUF2284_metal-binding"/>
</dbReference>
<evidence type="ECO:0000313" key="1">
    <source>
        <dbReference type="EMBL" id="SHI02743.1"/>
    </source>
</evidence>
<gene>
    <name evidence="1" type="ORF">SAMN02745823_02002</name>
</gene>
<dbReference type="EMBL" id="FQXV01000006">
    <property type="protein sequence ID" value="SHI02743.1"/>
    <property type="molecule type" value="Genomic_DNA"/>
</dbReference>
<dbReference type="STRING" id="1123282.SAMN02745823_02002"/>
<proteinExistence type="predicted"/>
<organism evidence="1 2">
    <name type="scientific">Sporobacter termitidis DSM 10068</name>
    <dbReference type="NCBI Taxonomy" id="1123282"/>
    <lineage>
        <taxon>Bacteria</taxon>
        <taxon>Bacillati</taxon>
        <taxon>Bacillota</taxon>
        <taxon>Clostridia</taxon>
        <taxon>Eubacteriales</taxon>
        <taxon>Oscillospiraceae</taxon>
        <taxon>Sporobacter</taxon>
    </lineage>
</organism>
<evidence type="ECO:0000313" key="2">
    <source>
        <dbReference type="Proteomes" id="UP000183995"/>
    </source>
</evidence>